<dbReference type="EMBL" id="KV423968">
    <property type="protein sequence ID" value="KZT57110.1"/>
    <property type="molecule type" value="Genomic_DNA"/>
</dbReference>
<name>A0A165FRE9_9BASI</name>
<feature type="domain" description="CHAT" evidence="1">
    <location>
        <begin position="866"/>
        <end position="1126"/>
    </location>
</feature>
<evidence type="ECO:0000259" key="1">
    <source>
        <dbReference type="Pfam" id="PF12770"/>
    </source>
</evidence>
<dbReference type="AlphaFoldDB" id="A0A165FRE9"/>
<protein>
    <recommendedName>
        <fullName evidence="1">CHAT domain-containing protein</fullName>
    </recommendedName>
</protein>
<dbReference type="Gene3D" id="1.25.40.10">
    <property type="entry name" value="Tetratricopeptide repeat domain"/>
    <property type="match status" value="2"/>
</dbReference>
<dbReference type="SUPFAM" id="SSF81901">
    <property type="entry name" value="HCP-like"/>
    <property type="match status" value="1"/>
</dbReference>
<evidence type="ECO:0000313" key="3">
    <source>
        <dbReference type="Proteomes" id="UP000076842"/>
    </source>
</evidence>
<dbReference type="Proteomes" id="UP000076842">
    <property type="component" value="Unassembled WGS sequence"/>
</dbReference>
<sequence>MASSGTQSTSRQVEVQGWLRTYDRSATYGGLDEVLKLIDHALAEQEDAEHETWMRWQLLKASALRLRHMRDVRHSDLEEARNLTDTVLHNASPNTELHVLANYCMGRILEQRYDFTFNQWDLRHAVDFFFTARDQMIMDAEFGRDIAQDLKVHLGRSLGEQGLRFGSLEWQLESIQLLKSAIMELEDQDPLKFLALTAIALSRGRLNRYQPEGDSGEEEALRTAAPYIDEALRLSRNHPLRYVALFGQLYQKFRWAVITNESKHLEEGVRLGQQLISSIPKTHITHLGGQPIMTTAEIYFRKYERQGILEDLNESIRYQNLYLDTNPTAPHPYANLCESLCLRFVETNVAVDIDNAIRLGEHALEICAKDDVYPLFSHLYLGLAYARRYLWGEILDDEHKSEKHLGEAVRLAMARHPRYPDALAHSLEALVSLYCASFESRSQMWRSEEALSYMRMAVEHTHHPLYTPRRRSRLGECYMIRYALSKNPNDLTEAIQETHAAIETSTPGPEYHALLHRRSWALRLRFEVSHNMGDFEQSHRDLERALSLVVALNHPKQAFYQSELGLLYTLHFQHSADTRYLDEALSWYLRAATSWYSFSMSRFRAAITGAELAMDNKRYAAATEFYMASICTLRRVAWLGLNVSTRHSLLVRSASQLPGNGAAAAIKAGQLDKALTILEEGRSIMWRSTLELRADMTDLEEFDPGLARELMEIGKKLEYDDIGLQPVKAENTENLAQRRRRLAERFTSLIVQIRTRPGFERFLDETYTNEELSNATKQGPIIILNVSRYGSDALIIRHARPIVTIPLNGMEHQSVLEMARHLSQALKPARDGKGLRYLDQVLRDQCKRLWLGGIGAAVRRACDGWAGAGLPRCWLVPTGLLSLLPIHCAGIYEKNRNIGIQDFVIPSYTPTLTALLLARRRLRRSGPKDPRNVNMLAVGVTEVPRYRPLLSAAKEMAIISRLPVAGRITLRTGAEATVSRVKEDLSTHSWLHCCTHGSWNAGSPLSSAFQLHDGPLPLSAIMSLRVNGEFAFLSACHTARLSALLPDESMHLAAGMQIAGFQGVLGTVWGMADRDGPALTKMFYDRLLSDGRPLDTRNAAEALHHCIKQLQAHIPLCRWGAFVHFGV</sequence>
<accession>A0A165FRE9</accession>
<dbReference type="InterPro" id="IPR011990">
    <property type="entry name" value="TPR-like_helical_dom_sf"/>
</dbReference>
<dbReference type="Pfam" id="PF12770">
    <property type="entry name" value="CHAT"/>
    <property type="match status" value="1"/>
</dbReference>
<dbReference type="OrthoDB" id="9991317at2759"/>
<proteinExistence type="predicted"/>
<keyword evidence="3" id="KW-1185">Reference proteome</keyword>
<dbReference type="InParanoid" id="A0A165FRE9"/>
<organism evidence="2 3">
    <name type="scientific">Calocera cornea HHB12733</name>
    <dbReference type="NCBI Taxonomy" id="1353952"/>
    <lineage>
        <taxon>Eukaryota</taxon>
        <taxon>Fungi</taxon>
        <taxon>Dikarya</taxon>
        <taxon>Basidiomycota</taxon>
        <taxon>Agaricomycotina</taxon>
        <taxon>Dacrymycetes</taxon>
        <taxon>Dacrymycetales</taxon>
        <taxon>Dacrymycetaceae</taxon>
        <taxon>Calocera</taxon>
    </lineage>
</organism>
<gene>
    <name evidence="2" type="ORF">CALCODRAFT_293869</name>
</gene>
<dbReference type="InterPro" id="IPR024983">
    <property type="entry name" value="CHAT_dom"/>
</dbReference>
<dbReference type="STRING" id="1353952.A0A165FRE9"/>
<evidence type="ECO:0000313" key="2">
    <source>
        <dbReference type="EMBL" id="KZT57110.1"/>
    </source>
</evidence>
<reference evidence="2 3" key="1">
    <citation type="journal article" date="2016" name="Mol. Biol. Evol.">
        <title>Comparative Genomics of Early-Diverging Mushroom-Forming Fungi Provides Insights into the Origins of Lignocellulose Decay Capabilities.</title>
        <authorList>
            <person name="Nagy L.G."/>
            <person name="Riley R."/>
            <person name="Tritt A."/>
            <person name="Adam C."/>
            <person name="Daum C."/>
            <person name="Floudas D."/>
            <person name="Sun H."/>
            <person name="Yadav J.S."/>
            <person name="Pangilinan J."/>
            <person name="Larsson K.H."/>
            <person name="Matsuura K."/>
            <person name="Barry K."/>
            <person name="Labutti K."/>
            <person name="Kuo R."/>
            <person name="Ohm R.A."/>
            <person name="Bhattacharya S.S."/>
            <person name="Shirouzu T."/>
            <person name="Yoshinaga Y."/>
            <person name="Martin F.M."/>
            <person name="Grigoriev I.V."/>
            <person name="Hibbett D.S."/>
        </authorList>
    </citation>
    <scope>NUCLEOTIDE SEQUENCE [LARGE SCALE GENOMIC DNA]</scope>
    <source>
        <strain evidence="2 3">HHB12733</strain>
    </source>
</reference>